<evidence type="ECO:0000259" key="2">
    <source>
        <dbReference type="Pfam" id="PF04773"/>
    </source>
</evidence>
<dbReference type="EMBL" id="CP003368">
    <property type="protein sequence ID" value="AGB28387.1"/>
    <property type="molecule type" value="Genomic_DNA"/>
</dbReference>
<feature type="domain" description="FecR protein" evidence="2">
    <location>
        <begin position="121"/>
        <end position="210"/>
    </location>
</feature>
<organism evidence="4 5">
    <name type="scientific">Prevotella dentalis (strain ATCC 49559 / DSM 3688 / JCM 13448 / NCTC 12043 / ES 2772)</name>
    <name type="common">Mitsuokella dentalis</name>
    <dbReference type="NCBI Taxonomy" id="908937"/>
    <lineage>
        <taxon>Bacteria</taxon>
        <taxon>Pseudomonadati</taxon>
        <taxon>Bacteroidota</taxon>
        <taxon>Bacteroidia</taxon>
        <taxon>Bacteroidales</taxon>
        <taxon>Prevotellaceae</taxon>
        <taxon>Prevotella</taxon>
    </lineage>
</organism>
<dbReference type="InterPro" id="IPR012373">
    <property type="entry name" value="Ferrdict_sens_TM"/>
</dbReference>
<protein>
    <submittedName>
        <fullName evidence="3">Fe2+-dicitrate sensor, membrane component</fullName>
    </submittedName>
</protein>
<dbReference type="Pfam" id="PF04773">
    <property type="entry name" value="FecR"/>
    <property type="match status" value="1"/>
</dbReference>
<keyword evidence="1" id="KW-0812">Transmembrane</keyword>
<keyword evidence="6" id="KW-1185">Reference proteome</keyword>
<dbReference type="KEGG" id="pdt:Prede_1051"/>
<keyword evidence="1" id="KW-0472">Membrane</keyword>
<dbReference type="HOGENOM" id="CLU_050192_2_2_10"/>
<dbReference type="eggNOG" id="COG3712">
    <property type="taxonomic scope" value="Bacteria"/>
</dbReference>
<evidence type="ECO:0000313" key="4">
    <source>
        <dbReference type="EMBL" id="EGQ15864.1"/>
    </source>
</evidence>
<gene>
    <name evidence="3" type="ordered locus">Prede_1051</name>
    <name evidence="4" type="ORF">HMPREF9136_0924</name>
</gene>
<reference evidence="3" key="3">
    <citation type="submission" date="2012-02" db="EMBL/GenBank/DDBJ databases">
        <title>Complete sequence of chromosome 1 of Prevotella dentalis DSM 3688.</title>
        <authorList>
            <consortium name="US DOE Joint Genome Institute (JGI-PGF)"/>
            <person name="Lucas S."/>
            <person name="Copeland A."/>
            <person name="Lapidus A."/>
            <person name="Glavina del Rio T."/>
            <person name="Dalin E."/>
            <person name="Tice H."/>
            <person name="Bruce D."/>
            <person name="Goodwin L."/>
            <person name="Pitluck S."/>
            <person name="Peters L."/>
            <person name="Mikhailova N."/>
            <person name="Chertkov O."/>
            <person name="Kyrpides N."/>
            <person name="Mavromatis K."/>
            <person name="Ivanova N."/>
            <person name="Brettin T."/>
            <person name="Detter J.C."/>
            <person name="Han C."/>
            <person name="Larimer F."/>
            <person name="Land M."/>
            <person name="Hauser L."/>
            <person name="Markowitz V."/>
            <person name="Cheng J.-F."/>
            <person name="Hugenholtz P."/>
            <person name="Woyke T."/>
            <person name="Wu D."/>
            <person name="Gronow S."/>
            <person name="Wellnitz S."/>
            <person name="Brambilla E."/>
            <person name="Klenk H.-P."/>
            <person name="Eisen J.A."/>
        </authorList>
    </citation>
    <scope>NUCLEOTIDE SEQUENCE [LARGE SCALE GENOMIC DNA]</scope>
    <source>
        <strain evidence="3">DSM 3688</strain>
    </source>
</reference>
<feature type="transmembrane region" description="Helical" evidence="1">
    <location>
        <begin position="87"/>
        <end position="109"/>
    </location>
</feature>
<dbReference type="GO" id="GO:0016989">
    <property type="term" value="F:sigma factor antagonist activity"/>
    <property type="evidence" value="ECO:0007669"/>
    <property type="project" value="TreeGrafter"/>
</dbReference>
<dbReference type="Proteomes" id="UP000010862">
    <property type="component" value="Chromosome 1"/>
</dbReference>
<evidence type="ECO:0000313" key="6">
    <source>
        <dbReference type="Proteomes" id="UP000010862"/>
    </source>
</evidence>
<accession>F9D246</accession>
<reference evidence="6" key="2">
    <citation type="submission" date="2012-02" db="EMBL/GenBank/DDBJ databases">
        <title>Complete sequence of chromosome 1 of Prevotella dentalis DSM 3688.</title>
        <authorList>
            <person name="Lucas S."/>
            <person name="Copeland A."/>
            <person name="Lapidus A."/>
            <person name="Glavina del Rio T."/>
            <person name="Dalin E."/>
            <person name="Tice H."/>
            <person name="Bruce D."/>
            <person name="Goodwin L."/>
            <person name="Pitluck S."/>
            <person name="Peters L."/>
            <person name="Mikhailova N."/>
            <person name="Chertkov O."/>
            <person name="Kyrpides N."/>
            <person name="Mavromatis K."/>
            <person name="Ivanova N."/>
            <person name="Brettin T."/>
            <person name="Detter J.C."/>
            <person name="Han C."/>
            <person name="Larimer F."/>
            <person name="Land M."/>
            <person name="Hauser L."/>
            <person name="Markowitz V."/>
            <person name="Cheng J.-F."/>
            <person name="Hugenholtz P."/>
            <person name="Woyke T."/>
            <person name="Wu D."/>
            <person name="Gronow S."/>
            <person name="Wellnitz S."/>
            <person name="Brambilla E."/>
            <person name="Klenk H.-P."/>
            <person name="Eisen J.A."/>
        </authorList>
    </citation>
    <scope>NUCLEOTIDE SEQUENCE [LARGE SCALE GENOMIC DNA]</scope>
    <source>
        <strain evidence="6">ATCC 49559 / DSM 3688 / JCM 13448 / NCTC 12043 / ES 2772</strain>
    </source>
</reference>
<dbReference type="EMBL" id="AFPW01000012">
    <property type="protein sequence ID" value="EGQ15864.1"/>
    <property type="molecule type" value="Genomic_DNA"/>
</dbReference>
<evidence type="ECO:0000313" key="3">
    <source>
        <dbReference type="EMBL" id="AGB28387.1"/>
    </source>
</evidence>
<dbReference type="PANTHER" id="PTHR30273">
    <property type="entry name" value="PERIPLASMIC SIGNAL SENSOR AND SIGMA FACTOR ACTIVATOR FECR-RELATED"/>
    <property type="match status" value="1"/>
</dbReference>
<dbReference type="Gene3D" id="2.60.120.1440">
    <property type="match status" value="1"/>
</dbReference>
<dbReference type="PATRIC" id="fig|908937.9.peg.1101"/>
<evidence type="ECO:0000313" key="5">
    <source>
        <dbReference type="Proteomes" id="UP000007820"/>
    </source>
</evidence>
<proteinExistence type="predicted"/>
<name>F9D246_PREDD</name>
<evidence type="ECO:0000256" key="1">
    <source>
        <dbReference type="SAM" id="Phobius"/>
    </source>
</evidence>
<reference evidence="4 5" key="1">
    <citation type="submission" date="2011-04" db="EMBL/GenBank/DDBJ databases">
        <authorList>
            <person name="Muzny D."/>
            <person name="Qin X."/>
            <person name="Deng J."/>
            <person name="Jiang H."/>
            <person name="Liu Y."/>
            <person name="Qu J."/>
            <person name="Song X.-Z."/>
            <person name="Zhang L."/>
            <person name="Thornton R."/>
            <person name="Coyle M."/>
            <person name="Francisco L."/>
            <person name="Jackson L."/>
            <person name="Javaid M."/>
            <person name="Korchina V."/>
            <person name="Kovar C."/>
            <person name="Mata R."/>
            <person name="Mathew T."/>
            <person name="Ngo R."/>
            <person name="Nguyen L."/>
            <person name="Nguyen N."/>
            <person name="Okwuonu G."/>
            <person name="Ongeri F."/>
            <person name="Pham C."/>
            <person name="Simmons D."/>
            <person name="Wilczek-Boney K."/>
            <person name="Hale W."/>
            <person name="Jakkamsetti A."/>
            <person name="Pham P."/>
            <person name="Ruth R."/>
            <person name="San Lucas F."/>
            <person name="Warren J."/>
            <person name="Zhang J."/>
            <person name="Zhao Z."/>
            <person name="Zhou C."/>
            <person name="Zhu D."/>
            <person name="Lee S."/>
            <person name="Bess C."/>
            <person name="Blankenburg K."/>
            <person name="Forbes L."/>
            <person name="Fu Q."/>
            <person name="Gubbala S."/>
            <person name="Hirani K."/>
            <person name="Jayaseelan J.C."/>
            <person name="Lara F."/>
            <person name="Munidasa M."/>
            <person name="Palculict T."/>
            <person name="Patil S."/>
            <person name="Pu L.-L."/>
            <person name="Saada N."/>
            <person name="Tang L."/>
            <person name="Weissenberger G."/>
            <person name="Zhu Y."/>
            <person name="Hemphill L."/>
            <person name="Shang Y."/>
            <person name="Youmans B."/>
            <person name="Ayvaz T."/>
            <person name="Ross M."/>
            <person name="Santibanez J."/>
            <person name="Aqrawi P."/>
            <person name="Gross S."/>
            <person name="Joshi V."/>
            <person name="Fowler G."/>
            <person name="Nazareth L."/>
            <person name="Reid J."/>
            <person name="Worley K."/>
            <person name="Petrosino J."/>
            <person name="Highlander S."/>
            <person name="Gibbs R."/>
        </authorList>
    </citation>
    <scope>NUCLEOTIDE SEQUENCE [LARGE SCALE GENOMIC DNA]</scope>
    <source>
        <strain evidence="4 5">DSM 3688</strain>
    </source>
</reference>
<sequence>MSIANFKIIKDYILGKSSPKNTSLLLDWLNQSEANEEMLFQAERMYHEGRGDYRPSAMEMAQAEADVMDRIMQHEDRYRVRIRRLVFLRHAAVGLVIVASGSIALWAGLHMGADDMVCITAQNKKELTLPDGSRVWLNKNATISYPKDFKGDTREVKLAGEALFRVVRNPAKPFIVSSGNVSAKVLGTVFDFKTQCKGNTEEVTLLEGRLEVAEKAGRNKVTIRPNQKIIVDKNTHTMEVREVHAPTGAMWHDKKHTIGRATKSC</sequence>
<dbReference type="AlphaFoldDB" id="F9D246"/>
<dbReference type="PANTHER" id="PTHR30273:SF2">
    <property type="entry name" value="PROTEIN FECR"/>
    <property type="match status" value="1"/>
</dbReference>
<keyword evidence="1" id="KW-1133">Transmembrane helix</keyword>
<dbReference type="Proteomes" id="UP000007820">
    <property type="component" value="Unassembled WGS sequence"/>
</dbReference>
<dbReference type="STRING" id="908937.Prede_1051"/>
<dbReference type="InterPro" id="IPR006860">
    <property type="entry name" value="FecR"/>
</dbReference>
<dbReference type="OrthoDB" id="1098987at2"/>